<comment type="similarity">
    <text evidence="2">Belongs to the LpxH family.</text>
</comment>
<feature type="binding site" evidence="2">
    <location>
        <position position="45"/>
    </location>
    <ligand>
        <name>Mn(2+)</name>
        <dbReference type="ChEBI" id="CHEBI:29035"/>
        <label>1</label>
    </ligand>
</feature>
<comment type="cofactor">
    <cofactor evidence="2">
        <name>Mn(2+)</name>
        <dbReference type="ChEBI" id="CHEBI:29035"/>
    </cofactor>
    <text evidence="2">Binds 2 Mn(2+) ions per subunit in a binuclear metal center.</text>
</comment>
<keyword evidence="2" id="KW-0464">Manganese</keyword>
<feature type="binding site" evidence="2">
    <location>
        <position position="168"/>
    </location>
    <ligand>
        <name>substrate</name>
    </ligand>
</feature>
<keyword evidence="2" id="KW-0441">Lipid A biosynthesis</keyword>
<dbReference type="RefSeq" id="WP_221048618.1">
    <property type="nucleotide sequence ID" value="NZ_AP019782.1"/>
</dbReference>
<reference evidence="4" key="1">
    <citation type="submission" date="2019-06" db="EMBL/GenBank/DDBJ databases">
        <title>Complete genome sequence of Methylogaea oryzae strain JCM16910.</title>
        <authorList>
            <person name="Asakawa S."/>
        </authorList>
    </citation>
    <scope>NUCLEOTIDE SEQUENCE</scope>
    <source>
        <strain evidence="4">E10</strain>
    </source>
</reference>
<dbReference type="UniPathway" id="UPA00359">
    <property type="reaction ID" value="UER00480"/>
</dbReference>
<dbReference type="NCBIfam" id="TIGR01854">
    <property type="entry name" value="lipid_A_lpxH"/>
    <property type="match status" value="1"/>
</dbReference>
<comment type="pathway">
    <text evidence="2">Glycolipid biosynthesis; lipid IV(A) biosynthesis; lipid IV(A) from (3R)-3-hydroxytetradecanoyl-[acyl-carrier-protein] and UDP-N-acetyl-alpha-D-glucosamine: step 4/6.</text>
</comment>
<protein>
    <recommendedName>
        <fullName evidence="2">UDP-2,3-diacylglucosamine hydrolase</fullName>
        <ecNumber evidence="2">3.6.1.54</ecNumber>
    </recommendedName>
    <alternativeName>
        <fullName evidence="2">UDP-2,3-diacylglucosamine diphosphatase</fullName>
    </alternativeName>
</protein>
<accession>A0A8D4VQF7</accession>
<evidence type="ECO:0000256" key="1">
    <source>
        <dbReference type="ARBA" id="ARBA00022801"/>
    </source>
</evidence>
<feature type="binding site" evidence="2">
    <location>
        <position position="201"/>
    </location>
    <ligand>
        <name>Mn(2+)</name>
        <dbReference type="ChEBI" id="CHEBI:29035"/>
        <label>1</label>
    </ligand>
</feature>
<dbReference type="InterPro" id="IPR043461">
    <property type="entry name" value="LpxH-like"/>
</dbReference>
<keyword evidence="2" id="KW-0443">Lipid metabolism</keyword>
<feature type="binding site" evidence="2">
    <location>
        <position position="199"/>
    </location>
    <ligand>
        <name>substrate</name>
    </ligand>
</feature>
<dbReference type="PANTHER" id="PTHR34990:SF1">
    <property type="entry name" value="UDP-2,3-DIACYLGLUCOSAMINE HYDROLASE"/>
    <property type="match status" value="1"/>
</dbReference>
<comment type="subcellular location">
    <subcellularLocation>
        <location evidence="2">Cell inner membrane</location>
        <topology evidence="2">Peripheral membrane protein</topology>
        <orientation evidence="2">Cytoplasmic side</orientation>
    </subcellularLocation>
</comment>
<feature type="binding site" evidence="2">
    <location>
        <position position="199"/>
    </location>
    <ligand>
        <name>Mn(2+)</name>
        <dbReference type="ChEBI" id="CHEBI:29035"/>
        <label>2</label>
    </ligand>
</feature>
<keyword evidence="2" id="KW-0997">Cell inner membrane</keyword>
<organism evidence="4 5">
    <name type="scientific">Methylogaea oryzae</name>
    <dbReference type="NCBI Taxonomy" id="1295382"/>
    <lineage>
        <taxon>Bacteria</taxon>
        <taxon>Pseudomonadati</taxon>
        <taxon>Pseudomonadota</taxon>
        <taxon>Gammaproteobacteria</taxon>
        <taxon>Methylococcales</taxon>
        <taxon>Methylococcaceae</taxon>
        <taxon>Methylogaea</taxon>
    </lineage>
</organism>
<dbReference type="GO" id="GO:0008758">
    <property type="term" value="F:UDP-2,3-diacylglucosamine hydrolase activity"/>
    <property type="evidence" value="ECO:0007669"/>
    <property type="project" value="UniProtKB-UniRule"/>
</dbReference>
<keyword evidence="2" id="KW-0472">Membrane</keyword>
<dbReference type="EC" id="3.6.1.54" evidence="2"/>
<feature type="domain" description="Calcineurin-like phosphoesterase" evidence="3">
    <location>
        <begin position="8"/>
        <end position="203"/>
    </location>
</feature>
<dbReference type="InterPro" id="IPR004843">
    <property type="entry name" value="Calcineurin-like_PHP"/>
</dbReference>
<name>A0A8D4VQF7_9GAMM</name>
<dbReference type="GO" id="GO:0019897">
    <property type="term" value="C:extrinsic component of plasma membrane"/>
    <property type="evidence" value="ECO:0007669"/>
    <property type="project" value="UniProtKB-UniRule"/>
</dbReference>
<keyword evidence="2" id="KW-1003">Cell membrane</keyword>
<gene>
    <name evidence="2 4" type="primary">lpxH</name>
    <name evidence="4" type="ORF">MoryE10_13500</name>
</gene>
<comment type="catalytic activity">
    <reaction evidence="2">
        <text>UDP-2-N,3-O-bis[(3R)-3-hydroxytetradecanoyl]-alpha-D-glucosamine + H2O = 2-N,3-O-bis[(3R)-3-hydroxytetradecanoyl]-alpha-D-glucosaminyl 1-phosphate + UMP + 2 H(+)</text>
        <dbReference type="Rhea" id="RHEA:25213"/>
        <dbReference type="ChEBI" id="CHEBI:15377"/>
        <dbReference type="ChEBI" id="CHEBI:15378"/>
        <dbReference type="ChEBI" id="CHEBI:57865"/>
        <dbReference type="ChEBI" id="CHEBI:57957"/>
        <dbReference type="ChEBI" id="CHEBI:78847"/>
        <dbReference type="EC" id="3.6.1.54"/>
    </reaction>
</comment>
<keyword evidence="2" id="KW-0479">Metal-binding</keyword>
<dbReference type="KEGG" id="moz:MoryE10_13500"/>
<dbReference type="EMBL" id="AP019782">
    <property type="protein sequence ID" value="BBL70744.1"/>
    <property type="molecule type" value="Genomic_DNA"/>
</dbReference>
<sequence>MPKRKESLFISDLHLSAGRRATVRRFLQFLRHRAPQAERLYILGDLFDAWVGDDDNTPPNRAVKRALRALSDSGTEIYYQHGNRDFLIGERFLRETGCRPLPDHAVIDLYGTPTLLMHGDLLCSDDLPYLAFRALSRTAEWRDNILGKPLLLRLLGARWYRLRSYWHKSKKSGEIMDVNQDTVRETMQRHGATRLIHGHTHRPAVHDFQLDGAPVQRFVLAEWDDQGSVSCWTPEGYRLENC</sequence>
<keyword evidence="2" id="KW-0444">Lipid biosynthesis</keyword>
<evidence type="ECO:0000313" key="4">
    <source>
        <dbReference type="EMBL" id="BBL70744.1"/>
    </source>
</evidence>
<dbReference type="Proteomes" id="UP000824988">
    <property type="component" value="Chromosome"/>
</dbReference>
<dbReference type="CDD" id="cd07398">
    <property type="entry name" value="MPP_YbbF-LpxH"/>
    <property type="match status" value="1"/>
</dbReference>
<dbReference type="HAMAP" id="MF_00575">
    <property type="entry name" value="LpxH"/>
    <property type="match status" value="1"/>
</dbReference>
<evidence type="ECO:0000256" key="2">
    <source>
        <dbReference type="HAMAP-Rule" id="MF_00575"/>
    </source>
</evidence>
<comment type="function">
    <text evidence="2">Hydrolyzes the pyrophosphate bond of UDP-2,3-diacylglucosamine to yield 2,3-diacylglucosamine 1-phosphate (lipid X) and UMP by catalyzing the attack of water at the alpha-P atom. Involved in the biosynthesis of lipid A, a phosphorylated glycolipid that anchors the lipopolysaccharide to the outer membrane of the cell.</text>
</comment>
<feature type="binding site" evidence="2">
    <location>
        <begin position="83"/>
        <end position="84"/>
    </location>
    <ligand>
        <name>substrate</name>
    </ligand>
</feature>
<keyword evidence="1 2" id="KW-0378">Hydrolase</keyword>
<keyword evidence="5" id="KW-1185">Reference proteome</keyword>
<feature type="binding site" evidence="2">
    <location>
        <position position="12"/>
    </location>
    <ligand>
        <name>Mn(2+)</name>
        <dbReference type="ChEBI" id="CHEBI:29035"/>
        <label>1</label>
    </ligand>
</feature>
<dbReference type="Pfam" id="PF00149">
    <property type="entry name" value="Metallophos"/>
    <property type="match status" value="1"/>
</dbReference>
<dbReference type="GO" id="GO:0030145">
    <property type="term" value="F:manganese ion binding"/>
    <property type="evidence" value="ECO:0007669"/>
    <property type="project" value="UniProtKB-UniRule"/>
</dbReference>
<feature type="binding site" evidence="2">
    <location>
        <position position="45"/>
    </location>
    <ligand>
        <name>Mn(2+)</name>
        <dbReference type="ChEBI" id="CHEBI:29035"/>
        <label>2</label>
    </ligand>
</feature>
<proteinExistence type="inferred from homology"/>
<dbReference type="AlphaFoldDB" id="A0A8D4VQF7"/>
<feature type="binding site" evidence="2">
    <location>
        <position position="126"/>
    </location>
    <ligand>
        <name>substrate</name>
    </ligand>
</feature>
<feature type="binding site" evidence="2">
    <location>
        <position position="164"/>
    </location>
    <ligand>
        <name>substrate</name>
    </ligand>
</feature>
<dbReference type="GO" id="GO:0005737">
    <property type="term" value="C:cytoplasm"/>
    <property type="evidence" value="ECO:0007669"/>
    <property type="project" value="InterPro"/>
</dbReference>
<dbReference type="PANTHER" id="PTHR34990">
    <property type="entry name" value="UDP-2,3-DIACYLGLUCOSAMINE HYDROLASE-RELATED"/>
    <property type="match status" value="1"/>
</dbReference>
<evidence type="ECO:0000313" key="5">
    <source>
        <dbReference type="Proteomes" id="UP000824988"/>
    </source>
</evidence>
<feature type="binding site" evidence="2">
    <location>
        <position position="83"/>
    </location>
    <ligand>
        <name>Mn(2+)</name>
        <dbReference type="ChEBI" id="CHEBI:29035"/>
        <label>2</label>
    </ligand>
</feature>
<evidence type="ECO:0000259" key="3">
    <source>
        <dbReference type="Pfam" id="PF00149"/>
    </source>
</evidence>
<feature type="binding site" evidence="2">
    <location>
        <position position="171"/>
    </location>
    <ligand>
        <name>substrate</name>
    </ligand>
</feature>
<dbReference type="GO" id="GO:0009245">
    <property type="term" value="P:lipid A biosynthetic process"/>
    <property type="evidence" value="ECO:0007669"/>
    <property type="project" value="UniProtKB-UniRule"/>
</dbReference>
<feature type="binding site" evidence="2">
    <location>
        <position position="14"/>
    </location>
    <ligand>
        <name>Mn(2+)</name>
        <dbReference type="ChEBI" id="CHEBI:29035"/>
        <label>1</label>
    </ligand>
</feature>
<feature type="binding site" evidence="2">
    <location>
        <position position="118"/>
    </location>
    <ligand>
        <name>Mn(2+)</name>
        <dbReference type="ChEBI" id="CHEBI:29035"/>
        <label>2</label>
    </ligand>
</feature>
<dbReference type="InterPro" id="IPR010138">
    <property type="entry name" value="UDP-diacylglucosamine_Hdrlase"/>
</dbReference>
<dbReference type="NCBIfam" id="NF003743">
    <property type="entry name" value="PRK05340.1"/>
    <property type="match status" value="1"/>
</dbReference>